<accession>A0A6A6EJ14</accession>
<feature type="domain" description="PiggyBac transposable element-derived protein" evidence="2">
    <location>
        <begin position="8"/>
        <end position="131"/>
    </location>
</feature>
<dbReference type="EMBL" id="ML994616">
    <property type="protein sequence ID" value="KAF2191664.1"/>
    <property type="molecule type" value="Genomic_DNA"/>
</dbReference>
<evidence type="ECO:0000256" key="1">
    <source>
        <dbReference type="SAM" id="Phobius"/>
    </source>
</evidence>
<keyword evidence="1" id="KW-0472">Membrane</keyword>
<dbReference type="Proteomes" id="UP000800200">
    <property type="component" value="Unassembled WGS sequence"/>
</dbReference>
<protein>
    <recommendedName>
        <fullName evidence="2">PiggyBac transposable element-derived protein domain-containing protein</fullName>
    </recommendedName>
</protein>
<keyword evidence="1" id="KW-0812">Transmembrane</keyword>
<keyword evidence="1" id="KW-1133">Transmembrane helix</keyword>
<dbReference type="Pfam" id="PF13843">
    <property type="entry name" value="DDE_Tnp_1_7"/>
    <property type="match status" value="1"/>
</dbReference>
<dbReference type="OrthoDB" id="3938054at2759"/>
<evidence type="ECO:0000313" key="3">
    <source>
        <dbReference type="EMBL" id="KAF2191664.1"/>
    </source>
</evidence>
<proteinExistence type="predicted"/>
<sequence length="155" mass="18352">MDVKLYHTNHLQWGELYYDVSDDKTVLQFAWKDAQVILFASTVAQPEEIVERERKRPAKTSTNAKYIRLVFRDLAVKVLSIPVFIDLYNHFMNGVDRFDQSTSYYSTLRAKRKTWKPLWFFLFNLVLLNCYQLSGFFSKPNTKRGGHKKFLESLI</sequence>
<keyword evidence="4" id="KW-1185">Reference proteome</keyword>
<organism evidence="3 4">
    <name type="scientific">Zopfia rhizophila CBS 207.26</name>
    <dbReference type="NCBI Taxonomy" id="1314779"/>
    <lineage>
        <taxon>Eukaryota</taxon>
        <taxon>Fungi</taxon>
        <taxon>Dikarya</taxon>
        <taxon>Ascomycota</taxon>
        <taxon>Pezizomycotina</taxon>
        <taxon>Dothideomycetes</taxon>
        <taxon>Dothideomycetes incertae sedis</taxon>
        <taxon>Zopfiaceae</taxon>
        <taxon>Zopfia</taxon>
    </lineage>
</organism>
<evidence type="ECO:0000313" key="4">
    <source>
        <dbReference type="Proteomes" id="UP000800200"/>
    </source>
</evidence>
<gene>
    <name evidence="3" type="ORF">K469DRAFT_804317</name>
</gene>
<dbReference type="AlphaFoldDB" id="A0A6A6EJ14"/>
<reference evidence="3" key="1">
    <citation type="journal article" date="2020" name="Stud. Mycol.">
        <title>101 Dothideomycetes genomes: a test case for predicting lifestyles and emergence of pathogens.</title>
        <authorList>
            <person name="Haridas S."/>
            <person name="Albert R."/>
            <person name="Binder M."/>
            <person name="Bloem J."/>
            <person name="Labutti K."/>
            <person name="Salamov A."/>
            <person name="Andreopoulos B."/>
            <person name="Baker S."/>
            <person name="Barry K."/>
            <person name="Bills G."/>
            <person name="Bluhm B."/>
            <person name="Cannon C."/>
            <person name="Castanera R."/>
            <person name="Culley D."/>
            <person name="Daum C."/>
            <person name="Ezra D."/>
            <person name="Gonzalez J."/>
            <person name="Henrissat B."/>
            <person name="Kuo A."/>
            <person name="Liang C."/>
            <person name="Lipzen A."/>
            <person name="Lutzoni F."/>
            <person name="Magnuson J."/>
            <person name="Mondo S."/>
            <person name="Nolan M."/>
            <person name="Ohm R."/>
            <person name="Pangilinan J."/>
            <person name="Park H.-J."/>
            <person name="Ramirez L."/>
            <person name="Alfaro M."/>
            <person name="Sun H."/>
            <person name="Tritt A."/>
            <person name="Yoshinaga Y."/>
            <person name="Zwiers L.-H."/>
            <person name="Turgeon B."/>
            <person name="Goodwin S."/>
            <person name="Spatafora J."/>
            <person name="Crous P."/>
            <person name="Grigoriev I."/>
        </authorList>
    </citation>
    <scope>NUCLEOTIDE SEQUENCE</scope>
    <source>
        <strain evidence="3">CBS 207.26</strain>
    </source>
</reference>
<name>A0A6A6EJ14_9PEZI</name>
<feature type="transmembrane region" description="Helical" evidence="1">
    <location>
        <begin position="118"/>
        <end position="137"/>
    </location>
</feature>
<dbReference type="InterPro" id="IPR029526">
    <property type="entry name" value="PGBD"/>
</dbReference>
<evidence type="ECO:0000259" key="2">
    <source>
        <dbReference type="Pfam" id="PF13843"/>
    </source>
</evidence>